<dbReference type="EMBL" id="JJML01000073">
    <property type="protein sequence ID" value="KGF71473.1"/>
    <property type="molecule type" value="Genomic_DNA"/>
</dbReference>
<evidence type="ECO:0000259" key="8">
    <source>
        <dbReference type="PROSITE" id="PS50035"/>
    </source>
</evidence>
<feature type="domain" description="PLD phosphodiesterase" evidence="8">
    <location>
        <begin position="402"/>
        <end position="429"/>
    </location>
</feature>
<dbReference type="InterPro" id="IPR051406">
    <property type="entry name" value="PLD_domain"/>
</dbReference>
<evidence type="ECO:0000256" key="2">
    <source>
        <dbReference type="ARBA" id="ARBA00008664"/>
    </source>
</evidence>
<dbReference type="SUPFAM" id="SSF47781">
    <property type="entry name" value="RuvA domain 2-like"/>
    <property type="match status" value="1"/>
</dbReference>
<dbReference type="PROSITE" id="PS50222">
    <property type="entry name" value="EF_HAND_2"/>
    <property type="match status" value="1"/>
</dbReference>
<dbReference type="CDD" id="cd09173">
    <property type="entry name" value="PLDc_Nuc_like_unchar1_2"/>
    <property type="match status" value="1"/>
</dbReference>
<dbReference type="GO" id="GO:0016042">
    <property type="term" value="P:lipid catabolic process"/>
    <property type="evidence" value="ECO:0007669"/>
    <property type="project" value="UniProtKB-KW"/>
</dbReference>
<dbReference type="Gene3D" id="1.10.150.320">
    <property type="entry name" value="Photosystem II 12 kDa extrinsic protein"/>
    <property type="match status" value="1"/>
</dbReference>
<name>A0A098TKV9_9CYAN</name>
<dbReference type="Proteomes" id="UP000030170">
    <property type="component" value="Unassembled WGS sequence"/>
</dbReference>
<keyword evidence="4" id="KW-0378">Hydrolase</keyword>
<evidence type="ECO:0000256" key="1">
    <source>
        <dbReference type="ARBA" id="ARBA00000798"/>
    </source>
</evidence>
<dbReference type="GO" id="GO:0016891">
    <property type="term" value="F:RNA endonuclease activity producing 5'-phosphomonoesters, hydrolytic mechanism"/>
    <property type="evidence" value="ECO:0007669"/>
    <property type="project" value="TreeGrafter"/>
</dbReference>
<evidence type="ECO:0000256" key="4">
    <source>
        <dbReference type="ARBA" id="ARBA00022801"/>
    </source>
</evidence>
<dbReference type="SUPFAM" id="SSF56024">
    <property type="entry name" value="Phospholipase D/nuclease"/>
    <property type="match status" value="2"/>
</dbReference>
<dbReference type="Gene3D" id="3.30.870.10">
    <property type="entry name" value="Endonuclease Chain A"/>
    <property type="match status" value="2"/>
</dbReference>
<dbReference type="AlphaFoldDB" id="A0A098TKV9"/>
<dbReference type="GO" id="GO:0006281">
    <property type="term" value="P:DNA repair"/>
    <property type="evidence" value="ECO:0007669"/>
    <property type="project" value="InterPro"/>
</dbReference>
<evidence type="ECO:0000256" key="3">
    <source>
        <dbReference type="ARBA" id="ARBA00012027"/>
    </source>
</evidence>
<keyword evidence="6" id="KW-0443">Lipid metabolism</keyword>
<keyword evidence="11" id="KW-1185">Reference proteome</keyword>
<keyword evidence="5" id="KW-0442">Lipid degradation</keyword>
<accession>A0A098TKV9</accession>
<evidence type="ECO:0000256" key="6">
    <source>
        <dbReference type="ARBA" id="ARBA00023098"/>
    </source>
</evidence>
<feature type="compositionally biased region" description="Polar residues" evidence="7">
    <location>
        <begin position="475"/>
        <end position="495"/>
    </location>
</feature>
<feature type="region of interest" description="Disordered" evidence="7">
    <location>
        <begin position="473"/>
        <end position="552"/>
    </location>
</feature>
<dbReference type="GO" id="GO:0003677">
    <property type="term" value="F:DNA binding"/>
    <property type="evidence" value="ECO:0007669"/>
    <property type="project" value="InterPro"/>
</dbReference>
<dbReference type="PANTHER" id="PTHR43856">
    <property type="entry name" value="CARDIOLIPIN HYDROLASE"/>
    <property type="match status" value="1"/>
</dbReference>
<dbReference type="InterPro" id="IPR025202">
    <property type="entry name" value="PLD-like_dom"/>
</dbReference>
<dbReference type="Pfam" id="PF12836">
    <property type="entry name" value="HHH_3"/>
    <property type="match status" value="1"/>
</dbReference>
<evidence type="ECO:0000256" key="5">
    <source>
        <dbReference type="ARBA" id="ARBA00022963"/>
    </source>
</evidence>
<dbReference type="InterPro" id="IPR018247">
    <property type="entry name" value="EF_Hand_1_Ca_BS"/>
</dbReference>
<evidence type="ECO:0000313" key="11">
    <source>
        <dbReference type="Proteomes" id="UP000030170"/>
    </source>
</evidence>
<dbReference type="Pfam" id="PF13091">
    <property type="entry name" value="PLDc_2"/>
    <property type="match status" value="2"/>
</dbReference>
<evidence type="ECO:0000256" key="7">
    <source>
        <dbReference type="SAM" id="MobiDB-lite"/>
    </source>
</evidence>
<comment type="caution">
    <text evidence="10">The sequence shown here is derived from an EMBL/GenBank/DDBJ whole genome shotgun (WGS) entry which is preliminary data.</text>
</comment>
<dbReference type="PROSITE" id="PS50035">
    <property type="entry name" value="PLD"/>
    <property type="match status" value="2"/>
</dbReference>
<dbReference type="CDD" id="cd09116">
    <property type="entry name" value="PLDc_Nuc_like"/>
    <property type="match status" value="1"/>
</dbReference>
<dbReference type="GO" id="GO:0006793">
    <property type="term" value="P:phosphorus metabolic process"/>
    <property type="evidence" value="ECO:0007669"/>
    <property type="project" value="UniProtKB-ARBA"/>
</dbReference>
<dbReference type="SMART" id="SM00155">
    <property type="entry name" value="PLDc"/>
    <property type="match status" value="2"/>
</dbReference>
<dbReference type="GO" id="GO:0004630">
    <property type="term" value="F:phospholipase D activity"/>
    <property type="evidence" value="ECO:0007669"/>
    <property type="project" value="UniProtKB-EC"/>
</dbReference>
<gene>
    <name evidence="10" type="ORF">DO97_19395</name>
</gene>
<comment type="similarity">
    <text evidence="2">Belongs to the phospholipase D family.</text>
</comment>
<dbReference type="EC" id="3.1.4.4" evidence="3"/>
<evidence type="ECO:0000313" key="10">
    <source>
        <dbReference type="EMBL" id="KGF71473.1"/>
    </source>
</evidence>
<proteinExistence type="inferred from homology"/>
<dbReference type="PANTHER" id="PTHR43856:SF1">
    <property type="entry name" value="MITOCHONDRIAL CARDIOLIPIN HYDROLASE"/>
    <property type="match status" value="1"/>
</dbReference>
<protein>
    <recommendedName>
        <fullName evidence="3">phospholipase D</fullName>
        <ecNumber evidence="3">3.1.4.4</ecNumber>
    </recommendedName>
</protein>
<dbReference type="GO" id="GO:0005509">
    <property type="term" value="F:calcium ion binding"/>
    <property type="evidence" value="ECO:0007669"/>
    <property type="project" value="InterPro"/>
</dbReference>
<feature type="domain" description="PLD phosphodiesterase" evidence="8">
    <location>
        <begin position="193"/>
        <end position="220"/>
    </location>
</feature>
<dbReference type="InterPro" id="IPR001736">
    <property type="entry name" value="PLipase_D/transphosphatidylase"/>
</dbReference>
<dbReference type="STRING" id="1497020.DO97_19395"/>
<evidence type="ECO:0000259" key="9">
    <source>
        <dbReference type="PROSITE" id="PS50222"/>
    </source>
</evidence>
<feature type="domain" description="EF-hand" evidence="9">
    <location>
        <begin position="142"/>
        <end position="177"/>
    </location>
</feature>
<comment type="catalytic activity">
    <reaction evidence="1">
        <text>a 1,2-diacyl-sn-glycero-3-phosphocholine + H2O = a 1,2-diacyl-sn-glycero-3-phosphate + choline + H(+)</text>
        <dbReference type="Rhea" id="RHEA:14445"/>
        <dbReference type="ChEBI" id="CHEBI:15354"/>
        <dbReference type="ChEBI" id="CHEBI:15377"/>
        <dbReference type="ChEBI" id="CHEBI:15378"/>
        <dbReference type="ChEBI" id="CHEBI:57643"/>
        <dbReference type="ChEBI" id="CHEBI:58608"/>
        <dbReference type="EC" id="3.1.4.4"/>
    </reaction>
</comment>
<dbReference type="SMART" id="SM00278">
    <property type="entry name" value="HhH1"/>
    <property type="match status" value="2"/>
</dbReference>
<sequence length="613" mass="66857">MLIFGILLGLAMLLTIGVATGGPALQWLWQQQTQARGERPQPLPQDPLIQVYMNHNLAATYTEPYRQIQRSGDDLEQIMVDAIAPATTTVEVAVQELRLPKIAQALIDRHRAGVKIRVIIENTYARPFSAFTPQELAELPERDQDRIKEGWTLIDLNGDGSLSPEEINQRDALVMLKTAGVPLIDDTEDGSKGIDLMHHKFIVVDGQRLIVTSANFTTSDVHGDFAVPSNRGNANSLLRIESPELAQLFTQEFNLMWGDGPGGQSDSLFGNKKPHRPPQTLTIGTTPLTVKFSPDAKSIPWEETSNGLIAKTLNQASQSTDLALFVFSEQRLANILHTTHQQGVTIRALIDPAFAYPYYSEALDLLGVALLKQEGKGGCFFEVDNQPWQPPITSVGVPRLPPGDKLHHKYGVVDQQRVIVGSHNWSAAANNGNDETLMVVDSPTIAAHYHREFERLYTDAFLGVPPAIQRKIEQQRQQCPQAVNATAKDSPTATTPVPKRSPKPKIPGLLSSEDIATMAAASESAPQPGSPAKPKASRRSPASPQGELTPGQVVNLNTASAAEIEALPGVGPKLAQRIIDARQQHPFASLADLDQVPGVGAKLLEKLRDRVTW</sequence>
<dbReference type="InterPro" id="IPR003583">
    <property type="entry name" value="Hlx-hairpin-Hlx_DNA-bd_motif"/>
</dbReference>
<organism evidence="10 11">
    <name type="scientific">Neosynechococcus sphagnicola sy1</name>
    <dbReference type="NCBI Taxonomy" id="1497020"/>
    <lineage>
        <taxon>Bacteria</taxon>
        <taxon>Bacillati</taxon>
        <taxon>Cyanobacteriota</taxon>
        <taxon>Cyanophyceae</taxon>
        <taxon>Neosynechococcales</taxon>
        <taxon>Neosynechococcaceae</taxon>
        <taxon>Neosynechococcus</taxon>
    </lineage>
</organism>
<dbReference type="InterPro" id="IPR002048">
    <property type="entry name" value="EF_hand_dom"/>
</dbReference>
<dbReference type="PROSITE" id="PS00018">
    <property type="entry name" value="EF_HAND_1"/>
    <property type="match status" value="1"/>
</dbReference>
<reference evidence="10 11" key="1">
    <citation type="journal article" date="2014" name="Mol. Ecol.">
        <title>Evolution of Synechococcus.</title>
        <authorList>
            <person name="Dvorak P."/>
            <person name="Casamatta D."/>
            <person name="Hasler P."/>
            <person name="Poulickova A."/>
            <person name="Ondrej V."/>
            <person name="Sanges R."/>
        </authorList>
    </citation>
    <scope>NUCLEOTIDE SEQUENCE [LARGE SCALE GENOMIC DNA]</scope>
    <source>
        <strain evidence="10 11">CAUP A 1101</strain>
    </source>
</reference>
<dbReference type="InterPro" id="IPR010994">
    <property type="entry name" value="RuvA_2-like"/>
</dbReference>